<gene>
    <name evidence="2" type="ORF">FXB40_42155</name>
</gene>
<evidence type="ECO:0000313" key="3">
    <source>
        <dbReference type="Proteomes" id="UP000324758"/>
    </source>
</evidence>
<comment type="caution">
    <text evidence="2">The sequence shown here is derived from an EMBL/GenBank/DDBJ whole genome shotgun (WGS) entry which is preliminary data.</text>
</comment>
<protein>
    <submittedName>
        <fullName evidence="2">Uncharacterized protein</fullName>
    </submittedName>
</protein>
<feature type="region of interest" description="Disordered" evidence="1">
    <location>
        <begin position="67"/>
        <end position="88"/>
    </location>
</feature>
<dbReference type="AlphaFoldDB" id="A0A5D3KC75"/>
<reference evidence="2 3" key="1">
    <citation type="submission" date="2019-08" db="EMBL/GenBank/DDBJ databases">
        <title>Bradyrhizobium hipponensis sp. nov., a rhizobium isolated from a Lupinus angustifolius root nodule in Tunisia.</title>
        <authorList>
            <person name="Off K."/>
            <person name="Rejili M."/>
            <person name="Mars M."/>
            <person name="Brachmann A."/>
            <person name="Marin M."/>
        </authorList>
    </citation>
    <scope>NUCLEOTIDE SEQUENCE [LARGE SCALE GENOMIC DNA]</scope>
    <source>
        <strain evidence="2 3">CTAW71</strain>
    </source>
</reference>
<dbReference type="OrthoDB" id="8239675at2"/>
<dbReference type="Proteomes" id="UP000324758">
    <property type="component" value="Unassembled WGS sequence"/>
</dbReference>
<dbReference type="EMBL" id="VSSS01000080">
    <property type="protein sequence ID" value="TYL86215.1"/>
    <property type="molecule type" value="Genomic_DNA"/>
</dbReference>
<accession>A0A5D3KC75</accession>
<name>A0A5D3KC75_9BRAD</name>
<evidence type="ECO:0000313" key="2">
    <source>
        <dbReference type="EMBL" id="TYL86215.1"/>
    </source>
</evidence>
<keyword evidence="3" id="KW-1185">Reference proteome</keyword>
<organism evidence="2 3">
    <name type="scientific">Bradyrhizobium rifense</name>
    <dbReference type="NCBI Taxonomy" id="515499"/>
    <lineage>
        <taxon>Bacteria</taxon>
        <taxon>Pseudomonadati</taxon>
        <taxon>Pseudomonadota</taxon>
        <taxon>Alphaproteobacteria</taxon>
        <taxon>Hyphomicrobiales</taxon>
        <taxon>Nitrobacteraceae</taxon>
        <taxon>Bradyrhizobium</taxon>
    </lineage>
</organism>
<proteinExistence type="predicted"/>
<sequence length="88" mass="9714">MDAFDRFWQWANKPLESLVTLPADLHRAVIELAPEDRRDRGKVNQAAARSIADYECLARQVVLASSGRSSRTVTPAGTLEATSMRPSS</sequence>
<evidence type="ECO:0000256" key="1">
    <source>
        <dbReference type="SAM" id="MobiDB-lite"/>
    </source>
</evidence>